<sequence>MDKRPISGKGERLEIAKRKYEMFQNRQDKLQEMDNILTGKQKETIVPKPGEFVVVSTDKKFDPSAELSLGLDDLLDSARQTIKSRLESARKSSKHKVVGRGKSNSTLGQAGAASINQKKSSMSMQNDDNLLSSISSLGSQQDKGGENSDKTGSISNNDLGTMSQKNMMISGSISNNTNDQYIYSARLGTGASHRFLNPQPINETIEEQEVIIEKQKQLVQNPDMKTSMTTSIRNIMRKQDKEMLTQSSRLLHSQLEAFEQQMIQRQQTIQAIDQQKSTLELLQNKLHQHQKSSTNMQTMLPSLSRSGIGLQGNITTQSGVDQSQTHRALSRPGSAYILFGGDKDALKSAKNRMNIKGSRQRDIISNSNHSYKPQPQKFQLEKIKDPSVASHVKVPVLPNLVQYQQQMLKERDPTSPFLQDTDIAPMIIQEENPRVTHSPSHQRMYEEMEERIRNREKSPMRYSYNLDSLKTIRQQSGSPSRQNSRSGTRLKRNKTKMASIGNTTNAQTSQLDGEESRIAKKKFLPIDAYDPLIDSEDPYRIIMEYRDHYAGKTFAKSKWFYANGDSEFKQCEVVKYLPDEELYEIKWLSNDTNKKVSRFNLIFQNEDEQAFNRRIAEARKHREDAELIMKYYYMIQNTKIPKFEIDDEQKTRISYYIASFKSNQANIKGYKFRDPSEFLERPSSLRYVMPPESSFKKPNFNSNVEDIHRDFLVHKYNLSTLGILFKEMDQDYSRTHKQIYFDSQLPFSAEKYTIFKNILPREKFIPVSERIIGETERKGLIEIPKRQIPFKDLLSNMKQKLHQANQEKLESLMRVNSNMIRFAPMAFFKTNYKSAQTKEMFLMTNRVQAGDVIREVRNCMFDSQYEIHSMIATEAKRIKEINNQRRKAASYQSKPLQDTLQALIYFSKEEQIPDTFVNEMSQFQILLNMLYERAVRQCFENSIAILIQSLLEIRGYMNDSIQKDISTEEAINEKDCLHLAMDPVLAKRLEKNFKLKIQVVFNKERGTVELSPPVSEWLNDITKLIYYDTEQISLVPCFSANEIGSAREGNKVKIFQDKDEFVEKSISKVIEILAQLFRIPQEVERIIAQYQKILATDISKFKKEYKINDYPVEKYKDELEANQRAKDHIERVLFEDKIKCGFFQINGSHIKKQFLDRIDQLNKVLFQCVKKKIDQTNGLIEKEVEFILSIINKEPIENIEELTDINDFLNNLDKKMLSIRDLINDVMGKMGLLEEYQYKLLEEEFTRTWISFSKPLEIFRAEFDCRRRMKRDERDFFQDLRLMNEKLLKDFDEIKIEFDILQRSEELTEYEDSVIKCDILYDKIERALAIAEVANRREGLFKLKKTDFTEIDQLKAQFIPYNTMWNLARDYFYKIGTWMNGPLCDIDRDKITTEITEACQNLIRLERVDFKERRSTGIVCVQLRKYYEDFKPFLPLIIALRNPSLKMRHWENMQKLKNPPFTEIEHELHVSIQELVDKGVMDIIEEINEISDFASREKKLEDSISKMRDEWKHIKFDLVEFRDSGTYCLKGAEPIWDLLDEHIMKTMTIASSPYIKFLQAEVNFWKTTLIKVQEILEEWTKVQRGWLYLWPIFSSEDIQRQMPIISASFQTVDKIWRNIMMNTHQNPNVLDSCLQSRVFENFQSCNEMIDRIQKGLNEYLNTKRMAFPRFFFLSNDDLLHILSQTKDPLRVQDHLNKCFEGIDKLEFEQGSSKVIKGMYSSMGEYIEFIKHIDPFNRETNEVRNVEEWLTDVEVQMRDSLRDLVKRSSADYSVENRKNWLFNWSSQIVLTLDQVFWTILVEQEGITQMKTNPSAMKDVYHQEEQKLQELVTLIKDSDNQSPTSVLTLGALIVLDVHSKDVTKDLALAQVDNLAAFDWMCQLRYYVQDEVLTKGKESPLEINVKMVSSSRLYGFEYLGNQTRLVITPLTDRCYRTLMGALQLNLGGAPEGPAGTGKTETTKDLAKALAKQCIVFNCSDQLNVEGMAKFFKGLACCGAWACFDEFNRIELEVLSVIAQQILTIQSALMRRRPQAPFLFDDEQIPMNPTCAVFITMNPGYAGRSELPDNLKALFRPVAMMIPNYAMIAEISLYSFGFQNARELSVKITQSLRLASEQLSTQSHYDYGMRAVKSIILAAGGLKRDYQDEDESKLVLRAISDCNIPKFITEDIPLFEGIISDLFPTTDKSKPNYQGLQRAIKEVLMVRNLEENEEFETKTIQLFETVQVRHGLMMVGGIMSAKTTVINTLAEALTLVNKDNSEDPNDYEKVKINTINPKSISIDQLYGGFDKISHDWSDGVLATVIKDCATDKSGNRRWILLDGPVDAVWIENLNTVLDDNKKLCLSSGEIVKFTPKMTMMFEVEDLLEASPATVSRCGMVYLNPEKLGWHVQILPWIQSLPSQLKADGRLQIYSELIGYMAPKVIGFLFGYDQTVEEEKRLESLKTVIQVTKNWSFRSFLALFESLLLKNETRDSLQKKEQEQKDREEAKKKYEEMQGLNRQDTIKRKQKDEKKLSGNQKTEIFNLFLMALSWGFGAPLHTGGRLQFSEYLIGEVQKIFSNPSASFSFGDELVKRMVLDESGDFFSYYYDSDREFWVRWDYDLEKYDILGNLNNQQKPTEDEYGNPIEQVEQEIEFQSIMVPTEDTIRYSYLLNALANHSFPVLFIGETGTGKTATIKKFQNQILSKDEWENGQMVLSATSTAFQVQDYIQSKVEKQKKGVFGPKVPGRRLLIFVDDLNMPAKEKYGAQPPIEMLRQTIDSGGFYDLKENELIKIVQVTFVASMGIPGGGKTLPTKRLMRHFNLIHIPPFSSENLYRIFSKILEWGYAEYPEQWQKQIKMITKITIALYERAVQVLLPLPSKSHYLFNLRQVSEIVQGLLMVPEQVVAQTEDKQRIGLLQRLWIHESVRVYSDRLINDDDKKLFMQTLIDTVNTVQFNYIDFTKFNPDGIIFNNFVKYQPADPIYDESKGLEKMKETISQILDHYNIVHKDKINLLLFDYVIQHLSRISRIIYKPYGNGLLIGLGGNGRKSLSRLAAFINECQMFKVEITKSYGKYEWTEDLKSLYKSLGMDNKKLVFTFAESDIKEEFFIEDLNNILNVGEVPNLYTADEIEEIKYEMGKIVKKREGDPYEVFVKRSKKNLHLLLYMSPAGQKMRQYIRQYPSLVNCTSIDWFLSWPEQALQTVSNFFLRDSSLFEFKKPNMVKRVKVSIENEENQDLLNKSNIDLINTGDNNGIMTPKEIEYEIVEEQLLPEELEHNQQMEELQNKVADIYVKLHNAALNLAQSYQIEKGRQVYITPTRFIEIFKLFETIMKRKHQQLDDERNKYLIGIQKLEEANIIVDKMKEQLEDLKPVLEQKSKQVEATMIFLDKETREVEAVKAVVDAEAQIVFQQKEVAEGIKNECMSRLSEAQPLLDEALRALKTLNTKDFVTMKSYNSPPAPIKLALEASCIMLGVAPKYIEGPVDKTTKKAKKIPDYWEKSKKLLNDYKKYIGSLENYDKDNIPEDRIQKIQEYLQNPKFVPEEIRKASEAAEGICKWVIAVCKYDIVAKEIRPKREALGLAQDKLGVVLKQLQEKEAELQKIIDKKNVLEEEFKNQNFEKQNLIMQRDECQAKLNRASILMNSLGNEKERWIKTSERLLREKRSLLGDMIISTAFVTYMGPFEGSYRERIVHQDWRIIVSQQDILVGDRFNLKDTIGIPSLIQQWQIKGLPSDNVSIENMIIMEETKEKWPLIIDPQGQALKFLKEHLGDNDCITIKVQQENYSRKLEAAMAQGYTVLCENLGESFDPAINAIINKEIFDIQGDKYIKFNDNQVEYNDKFTFFMVSNLNNPHFTPEIHTKTRILNFSVTKEGLEQQLLSIVCRNESARDEDERDKIQRQNIEFKDQKRTIEDQILLQLSQSGQDILDDDSLVNSLNESKKITDDIKVKLKSAKVIEERIEENRKNYKPVAKHGAKLYFCVQELPALDPMYQFSMRWFRDLFVQSFTYSPEKVKDTKGRVKQLKQDFLKVLYANVCRSLFEQHKIMFAFSMAIKLNEEDDDHSGGSGDAPGLKMREVEMLQSLHPTGTQNASSHGHSIKKNTKSIVDKKSDTGSQVGVSLIAQQMQQKNDEERLRIPKEELRYLLTGLVSPDVEVEERTNPVESFMDNKTWQSVMELATLDHFEMLPEEIERNPVAWKRFIQVSNEPVPEPFNNLLPDFAMILMHKILKPEKTIQMIQKYIEKALGSFFNKPIIFSLEEVFVDSKPHIPIILILTPGNDPMEQIKKFGEEKNRMPYPVSLGKGQGEKAKALINEIKQYGGWVVLQNCHLATSFLPELEQLIESIQPSAFQSSSKNKLDDDKDNKKDVRPPNPEFRLWLTSMSDDKFPFSILQNSIKLTSEPPKGLKSSLIRSYTQIESSKAEKEFFMNNSKPDQWKKLFLALSFFHGIVRERRRYGSLGWNLRYDFNDSDFRISMRQLHLMIDTFDQIPFTALQYLTGECNYGGRVTDDWDRRTLITILKDFYNKKCLKTQHEFAVGLKEYYIMQEGEFDEYSEYIRNLPDEESPLLVGLNDNANITYAINEATTIISDVLRISANSGSDQSGGSQSLQAMKMAKEILYQIREPFKIKEVEKKFPFRYEESMNSVLLQELARFNTLIEVVKSSLEILIKTLEGKLVMNLEIERMLKSIMNNTVPDNWKARSYPSKKPLLSYIKDFQKRLQMLDDWIQHGQPSNFWISGFFFTQSFLTGVKQNFARKYKYPIDKIIFTFKVLKYEDNISKQPENGCVVKGLYLEGAGWNNKQSILEESQPKVLFVELPPMHFLPIIQEEVSLEKPINIKKKDDDEQESDHDSEQEDKKQQKLLKHYTCPVYKTSQRAGTLSTTGHSTNYILCTEIPTFEEQDIWVKRSVAMLSQLDD</sequence>
<dbReference type="Pfam" id="PF17852">
    <property type="entry name" value="Dynein_AAA_lid"/>
    <property type="match status" value="1"/>
</dbReference>
<evidence type="ECO:0000256" key="11">
    <source>
        <dbReference type="ARBA" id="ARBA00023175"/>
    </source>
</evidence>
<evidence type="ECO:0000256" key="14">
    <source>
        <dbReference type="SAM" id="Coils"/>
    </source>
</evidence>
<dbReference type="Gene3D" id="1.20.140.100">
    <property type="entry name" value="Dynein heavy chain, N-terminal domain 2"/>
    <property type="match status" value="1"/>
</dbReference>
<dbReference type="Pfam" id="PF03028">
    <property type="entry name" value="Dynein_heavy"/>
    <property type="match status" value="1"/>
</dbReference>
<evidence type="ECO:0000256" key="15">
    <source>
        <dbReference type="SAM" id="MobiDB-lite"/>
    </source>
</evidence>
<evidence type="ECO:0000256" key="6">
    <source>
        <dbReference type="ARBA" id="ARBA00022741"/>
    </source>
</evidence>
<accession>A0A077ZZT6</accession>
<dbReference type="InterPro" id="IPR043160">
    <property type="entry name" value="Dynein_C_barrel"/>
</dbReference>
<dbReference type="InterPro" id="IPR041228">
    <property type="entry name" value="Dynein_C"/>
</dbReference>
<dbReference type="Gene3D" id="1.20.920.20">
    <property type="match status" value="1"/>
</dbReference>
<dbReference type="InterPro" id="IPR003593">
    <property type="entry name" value="AAA+_ATPase"/>
</dbReference>
<feature type="region of interest" description="Disordered" evidence="15">
    <location>
        <begin position="2470"/>
        <end position="2510"/>
    </location>
</feature>
<dbReference type="Pfam" id="PF12781">
    <property type="entry name" value="AAA_9"/>
    <property type="match status" value="1"/>
</dbReference>
<evidence type="ECO:0000256" key="4">
    <source>
        <dbReference type="ARBA" id="ARBA00022701"/>
    </source>
</evidence>
<evidence type="ECO:0000256" key="9">
    <source>
        <dbReference type="ARBA" id="ARBA00023054"/>
    </source>
</evidence>
<organism evidence="17 18">
    <name type="scientific">Stylonychia lemnae</name>
    <name type="common">Ciliate</name>
    <dbReference type="NCBI Taxonomy" id="5949"/>
    <lineage>
        <taxon>Eukaryota</taxon>
        <taxon>Sar</taxon>
        <taxon>Alveolata</taxon>
        <taxon>Ciliophora</taxon>
        <taxon>Intramacronucleata</taxon>
        <taxon>Spirotrichea</taxon>
        <taxon>Stichotrichia</taxon>
        <taxon>Sporadotrichida</taxon>
        <taxon>Oxytrichidae</taxon>
        <taxon>Stylonychinae</taxon>
        <taxon>Stylonychia</taxon>
    </lineage>
</organism>
<dbReference type="FunFam" id="3.40.50.300:FF:000320">
    <property type="entry name" value="Dynein, axonemal, heavy chain 5"/>
    <property type="match status" value="1"/>
</dbReference>
<dbReference type="FunFam" id="1.10.8.720:FF:000001">
    <property type="entry name" value="dynein heavy chain 7, axonemal"/>
    <property type="match status" value="1"/>
</dbReference>
<feature type="compositionally biased region" description="Basic and acidic residues" evidence="15">
    <location>
        <begin position="2499"/>
        <end position="2510"/>
    </location>
</feature>
<feature type="region of interest" description="Disordered" evidence="15">
    <location>
        <begin position="4328"/>
        <end position="4349"/>
    </location>
</feature>
<dbReference type="SUPFAM" id="SSF52540">
    <property type="entry name" value="P-loop containing nucleoside triphosphate hydrolases"/>
    <property type="match status" value="4"/>
</dbReference>
<dbReference type="Pfam" id="PF12777">
    <property type="entry name" value="MT"/>
    <property type="match status" value="1"/>
</dbReference>
<feature type="compositionally biased region" description="Polar residues" evidence="15">
    <location>
        <begin position="500"/>
        <end position="511"/>
    </location>
</feature>
<dbReference type="GO" id="GO:0045505">
    <property type="term" value="F:dynein intermediate chain binding"/>
    <property type="evidence" value="ECO:0007669"/>
    <property type="project" value="InterPro"/>
</dbReference>
<dbReference type="FunFam" id="1.10.8.1220:FF:000001">
    <property type="entry name" value="Dynein axonemal heavy chain 5"/>
    <property type="match status" value="1"/>
</dbReference>
<feature type="region of interest" description="Disordered" evidence="15">
    <location>
        <begin position="471"/>
        <end position="513"/>
    </location>
</feature>
<comment type="subcellular location">
    <subcellularLocation>
        <location evidence="1">Cytoplasm</location>
        <location evidence="1">Cytoskeleton</location>
        <location evidence="1">Cilium axoneme</location>
    </subcellularLocation>
</comment>
<dbReference type="Gene3D" id="1.10.287.2620">
    <property type="match status" value="1"/>
</dbReference>
<dbReference type="PANTHER" id="PTHR45703">
    <property type="entry name" value="DYNEIN HEAVY CHAIN"/>
    <property type="match status" value="1"/>
</dbReference>
<dbReference type="FunFam" id="3.40.50.300:FF:002141">
    <property type="entry name" value="Dynein heavy chain"/>
    <property type="match status" value="1"/>
</dbReference>
<dbReference type="Pfam" id="PF12775">
    <property type="entry name" value="AAA_7"/>
    <property type="match status" value="1"/>
</dbReference>
<evidence type="ECO:0000313" key="18">
    <source>
        <dbReference type="Proteomes" id="UP000039865"/>
    </source>
</evidence>
<feature type="coiled-coil region" evidence="14">
    <location>
        <begin position="3313"/>
        <end position="3361"/>
    </location>
</feature>
<dbReference type="InterPro" id="IPR013602">
    <property type="entry name" value="Dynein_heavy_linker"/>
</dbReference>
<feature type="domain" description="AAA+ ATPase" evidence="16">
    <location>
        <begin position="1941"/>
        <end position="2082"/>
    </location>
</feature>
<reference evidence="17 18" key="1">
    <citation type="submission" date="2014-06" db="EMBL/GenBank/DDBJ databases">
        <authorList>
            <person name="Swart Estienne"/>
        </authorList>
    </citation>
    <scope>NUCLEOTIDE SEQUENCE [LARGE SCALE GENOMIC DNA]</scope>
    <source>
        <strain evidence="17 18">130c</strain>
    </source>
</reference>
<dbReference type="InterPro" id="IPR035699">
    <property type="entry name" value="AAA_6"/>
</dbReference>
<dbReference type="Gene3D" id="1.10.8.720">
    <property type="entry name" value="Region D6 of dynein motor"/>
    <property type="match status" value="1"/>
</dbReference>
<evidence type="ECO:0000256" key="3">
    <source>
        <dbReference type="ARBA" id="ARBA00022490"/>
    </source>
</evidence>
<dbReference type="EMBL" id="CCKQ01004000">
    <property type="protein sequence ID" value="CDW75137.1"/>
    <property type="molecule type" value="Genomic_DNA"/>
</dbReference>
<keyword evidence="8" id="KW-0243">Dynein</keyword>
<evidence type="ECO:0000259" key="16">
    <source>
        <dbReference type="SMART" id="SM00382"/>
    </source>
</evidence>
<dbReference type="GO" id="GO:0005524">
    <property type="term" value="F:ATP binding"/>
    <property type="evidence" value="ECO:0007669"/>
    <property type="project" value="UniProtKB-KW"/>
</dbReference>
<dbReference type="Pfam" id="PF08393">
    <property type="entry name" value="DHC_N2"/>
    <property type="match status" value="1"/>
</dbReference>
<dbReference type="OrthoDB" id="288882at2759"/>
<dbReference type="InterPro" id="IPR004273">
    <property type="entry name" value="Dynein_heavy_D6_P-loop"/>
</dbReference>
<dbReference type="Gene3D" id="1.10.8.710">
    <property type="match status" value="1"/>
</dbReference>
<keyword evidence="13" id="KW-0966">Cell projection</keyword>
<keyword evidence="9 14" id="KW-0175">Coiled coil</keyword>
<dbReference type="FunFam" id="3.20.180.20:FF:000003">
    <property type="entry name" value="Dynein heavy chain 12, axonemal"/>
    <property type="match status" value="1"/>
</dbReference>
<dbReference type="FunFam" id="1.20.1270.280:FF:000001">
    <property type="entry name" value="dynein heavy chain 7, axonemal"/>
    <property type="match status" value="1"/>
</dbReference>
<dbReference type="Pfam" id="PF18199">
    <property type="entry name" value="Dynein_C"/>
    <property type="match status" value="1"/>
</dbReference>
<dbReference type="Gene3D" id="1.20.1270.280">
    <property type="match status" value="1"/>
</dbReference>
<keyword evidence="12" id="KW-0206">Cytoskeleton</keyword>
<evidence type="ECO:0000256" key="1">
    <source>
        <dbReference type="ARBA" id="ARBA00004430"/>
    </source>
</evidence>
<keyword evidence="6" id="KW-0547">Nucleotide-binding</keyword>
<evidence type="ECO:0000256" key="2">
    <source>
        <dbReference type="ARBA" id="ARBA00008887"/>
    </source>
</evidence>
<dbReference type="GO" id="GO:0030286">
    <property type="term" value="C:dynein complex"/>
    <property type="evidence" value="ECO:0007669"/>
    <property type="project" value="UniProtKB-KW"/>
</dbReference>
<dbReference type="InterPro" id="IPR026983">
    <property type="entry name" value="DHC"/>
</dbReference>
<dbReference type="Gene3D" id="1.10.8.1220">
    <property type="match status" value="1"/>
</dbReference>
<dbReference type="Gene3D" id="1.20.58.1120">
    <property type="match status" value="1"/>
</dbReference>
<keyword evidence="3" id="KW-0963">Cytoplasm</keyword>
<feature type="compositionally biased region" description="Basic and acidic residues" evidence="15">
    <location>
        <begin position="2470"/>
        <end position="2491"/>
    </location>
</feature>
<keyword evidence="10" id="KW-0969">Cilium</keyword>
<dbReference type="InterPro" id="IPR035706">
    <property type="entry name" value="AAA_9"/>
</dbReference>
<keyword evidence="5" id="KW-0677">Repeat</keyword>
<dbReference type="FunFam" id="3.40.50.300:FF:000044">
    <property type="entry name" value="Dynein heavy chain 5, axonemal"/>
    <property type="match status" value="1"/>
</dbReference>
<evidence type="ECO:0000256" key="8">
    <source>
        <dbReference type="ARBA" id="ARBA00023017"/>
    </source>
</evidence>
<dbReference type="InterPro" id="IPR043157">
    <property type="entry name" value="Dynein_AAA1S"/>
</dbReference>
<dbReference type="OMA" id="HARKHRI"/>
<feature type="coiled-coil region" evidence="14">
    <location>
        <begin position="265"/>
        <end position="292"/>
    </location>
</feature>
<gene>
    <name evidence="17" type="primary">Contig12010.g12854</name>
    <name evidence="17" type="ORF">STYLEM_4124</name>
</gene>
<feature type="domain" description="AAA+ ATPase" evidence="16">
    <location>
        <begin position="2655"/>
        <end position="2825"/>
    </location>
</feature>
<dbReference type="GO" id="GO:0003341">
    <property type="term" value="P:cilium movement"/>
    <property type="evidence" value="ECO:0007669"/>
    <property type="project" value="UniProtKB-ARBA"/>
</dbReference>
<dbReference type="GO" id="GO:0008569">
    <property type="term" value="F:minus-end-directed microtubule motor activity"/>
    <property type="evidence" value="ECO:0007669"/>
    <property type="project" value="InterPro"/>
</dbReference>
<dbReference type="FunFam" id="1.10.8.710:FF:000004">
    <property type="entry name" value="Dynein axonemal heavy chain 6"/>
    <property type="match status" value="1"/>
</dbReference>
<feature type="compositionally biased region" description="Basic and acidic residues" evidence="15">
    <location>
        <begin position="4815"/>
        <end position="4835"/>
    </location>
</feature>
<dbReference type="Gene3D" id="6.10.140.1060">
    <property type="match status" value="1"/>
</dbReference>
<protein>
    <submittedName>
        <fullName evidence="17">Dynein heavy chain axonemal</fullName>
    </submittedName>
</protein>
<evidence type="ECO:0000256" key="13">
    <source>
        <dbReference type="ARBA" id="ARBA00023273"/>
    </source>
</evidence>
<dbReference type="InterPro" id="IPR024317">
    <property type="entry name" value="Dynein_heavy_chain_D4_dom"/>
</dbReference>
<evidence type="ECO:0000256" key="12">
    <source>
        <dbReference type="ARBA" id="ARBA00023212"/>
    </source>
</evidence>
<evidence type="ECO:0000256" key="5">
    <source>
        <dbReference type="ARBA" id="ARBA00022737"/>
    </source>
</evidence>
<dbReference type="InterPro" id="IPR041466">
    <property type="entry name" value="Dynein_AAA5_ext"/>
</dbReference>
<feature type="compositionally biased region" description="Low complexity" evidence="15">
    <location>
        <begin position="125"/>
        <end position="142"/>
    </location>
</feature>
<evidence type="ECO:0000256" key="10">
    <source>
        <dbReference type="ARBA" id="ARBA00023069"/>
    </source>
</evidence>
<dbReference type="Gene3D" id="3.40.50.300">
    <property type="entry name" value="P-loop containing nucleotide triphosphate hydrolases"/>
    <property type="match status" value="5"/>
</dbReference>
<dbReference type="Pfam" id="PF17857">
    <property type="entry name" value="AAA_lid_1"/>
    <property type="match status" value="1"/>
</dbReference>
<dbReference type="FunFam" id="3.10.490.20:FF:000005">
    <property type="entry name" value="Dynein axonemal heavy chain 6"/>
    <property type="match status" value="1"/>
</dbReference>
<keyword evidence="7" id="KW-0067">ATP-binding</keyword>
<dbReference type="InterPro" id="IPR041658">
    <property type="entry name" value="AAA_lid_11"/>
</dbReference>
<dbReference type="GO" id="GO:0005930">
    <property type="term" value="C:axoneme"/>
    <property type="evidence" value="ECO:0007669"/>
    <property type="project" value="UniProtKB-SubCell"/>
</dbReference>
<dbReference type="InterPro" id="IPR042219">
    <property type="entry name" value="AAA_lid_11_sf"/>
</dbReference>
<feature type="region of interest" description="Disordered" evidence="15">
    <location>
        <begin position="85"/>
        <end position="161"/>
    </location>
</feature>
<dbReference type="GO" id="GO:0005874">
    <property type="term" value="C:microtubule"/>
    <property type="evidence" value="ECO:0007669"/>
    <property type="project" value="UniProtKB-KW"/>
</dbReference>
<dbReference type="Gene3D" id="3.20.180.20">
    <property type="entry name" value="Dynein heavy chain, N-terminal domain 2"/>
    <property type="match status" value="1"/>
</dbReference>
<dbReference type="InterPro" id="IPR041589">
    <property type="entry name" value="DNAH3_AAA_lid_1"/>
</dbReference>
<dbReference type="InterPro" id="IPR042222">
    <property type="entry name" value="Dynein_2_N"/>
</dbReference>
<dbReference type="FunFam" id="3.40.50.300:FF:000049">
    <property type="entry name" value="Dynein, axonemal, heavy chain 5"/>
    <property type="match status" value="1"/>
</dbReference>
<feature type="region of interest" description="Disordered" evidence="15">
    <location>
        <begin position="4812"/>
        <end position="4836"/>
    </location>
</feature>
<dbReference type="InterPro" id="IPR042228">
    <property type="entry name" value="Dynein_linker_3"/>
</dbReference>
<feature type="compositionally biased region" description="Polar residues" evidence="15">
    <location>
        <begin position="471"/>
        <end position="487"/>
    </location>
</feature>
<dbReference type="Gene3D" id="1.10.472.130">
    <property type="match status" value="1"/>
</dbReference>
<feature type="compositionally biased region" description="Basic and acidic residues" evidence="15">
    <location>
        <begin position="4332"/>
        <end position="4345"/>
    </location>
</feature>
<dbReference type="Proteomes" id="UP000039865">
    <property type="component" value="Unassembled WGS sequence"/>
</dbReference>
<keyword evidence="11" id="KW-0505">Motor protein</keyword>
<dbReference type="InParanoid" id="A0A077ZZT6"/>
<keyword evidence="4" id="KW-0493">Microtubule</keyword>
<keyword evidence="18" id="KW-1185">Reference proteome</keyword>
<name>A0A077ZZT6_STYLE</name>
<dbReference type="Pfam" id="PF12780">
    <property type="entry name" value="AAA_8"/>
    <property type="match status" value="1"/>
</dbReference>
<dbReference type="Pfam" id="PF18198">
    <property type="entry name" value="AAA_lid_11"/>
    <property type="match status" value="1"/>
</dbReference>
<dbReference type="FunFam" id="1.20.920.30:FF:000002">
    <property type="entry name" value="Dynein axonemal heavy chain 3"/>
    <property type="match status" value="1"/>
</dbReference>
<dbReference type="FunFam" id="1.20.140.100:FF:000004">
    <property type="entry name" value="Dynein axonemal heavy chain 6"/>
    <property type="match status" value="1"/>
</dbReference>
<proteinExistence type="inferred from homology"/>
<dbReference type="FunFam" id="1.20.920.20:FF:000001">
    <property type="entry name" value="dynein heavy chain 2, axonemal"/>
    <property type="match status" value="1"/>
</dbReference>
<dbReference type="PANTHER" id="PTHR45703:SF36">
    <property type="entry name" value="DYNEIN HEAVY CHAIN, CYTOPLASMIC"/>
    <property type="match status" value="1"/>
</dbReference>
<dbReference type="InterPro" id="IPR024743">
    <property type="entry name" value="Dynein_HC_stalk"/>
</dbReference>
<evidence type="ECO:0000313" key="17">
    <source>
        <dbReference type="EMBL" id="CDW75137.1"/>
    </source>
</evidence>
<feature type="compositionally biased region" description="Polar residues" evidence="15">
    <location>
        <begin position="150"/>
        <end position="161"/>
    </location>
</feature>
<dbReference type="GO" id="GO:0051959">
    <property type="term" value="F:dynein light intermediate chain binding"/>
    <property type="evidence" value="ECO:0007669"/>
    <property type="project" value="InterPro"/>
</dbReference>
<dbReference type="Pfam" id="PF12774">
    <property type="entry name" value="AAA_6"/>
    <property type="match status" value="1"/>
</dbReference>
<dbReference type="Gene3D" id="1.20.920.30">
    <property type="match status" value="1"/>
</dbReference>
<dbReference type="SMART" id="SM00382">
    <property type="entry name" value="AAA"/>
    <property type="match status" value="2"/>
</dbReference>
<dbReference type="Gene3D" id="3.10.490.20">
    <property type="match status" value="1"/>
</dbReference>
<dbReference type="InterPro" id="IPR027417">
    <property type="entry name" value="P-loop_NTPase"/>
</dbReference>
<feature type="compositionally biased region" description="Polar residues" evidence="15">
    <location>
        <begin position="102"/>
        <end position="124"/>
    </location>
</feature>
<evidence type="ECO:0000256" key="7">
    <source>
        <dbReference type="ARBA" id="ARBA00022840"/>
    </source>
</evidence>
<comment type="similarity">
    <text evidence="2">Belongs to the dynein heavy chain family.</text>
</comment>